<dbReference type="EMBL" id="CVMV01000132">
    <property type="protein sequence ID" value="CRG98007.1"/>
    <property type="molecule type" value="Genomic_DNA"/>
</dbReference>
<dbReference type="OMA" id="TNQFREY"/>
<proteinExistence type="predicted"/>
<dbReference type="Proteomes" id="UP000220797">
    <property type="component" value="Unassembled WGS sequence"/>
</dbReference>
<dbReference type="AlphaFoldDB" id="A0A1J1H3D8"/>
<dbReference type="GeneID" id="39728963"/>
<evidence type="ECO:0000313" key="2">
    <source>
        <dbReference type="Proteomes" id="UP000220797"/>
    </source>
</evidence>
<keyword evidence="2" id="KW-1185">Reference proteome</keyword>
<reference evidence="1" key="1">
    <citation type="submission" date="2015-04" db="EMBL/GenBank/DDBJ databases">
        <authorList>
            <consortium name="Pathogen Informatics"/>
        </authorList>
    </citation>
    <scope>NUCLEOTIDE SEQUENCE [LARGE SCALE GENOMIC DNA]</scope>
    <source>
        <strain evidence="1">8A</strain>
    </source>
</reference>
<dbReference type="OrthoDB" id="382478at2759"/>
<gene>
    <name evidence="1" type="ORF">PGAL8A_00043800</name>
</gene>
<name>A0A1J1H3D8_PLAGA</name>
<dbReference type="VEuPathDB" id="PlasmoDB:PGAL8A_00043800"/>
<dbReference type="RefSeq" id="XP_028530804.1">
    <property type="nucleotide sequence ID" value="XM_028674453.1"/>
</dbReference>
<protein>
    <submittedName>
        <fullName evidence="1">Uncharacterized protein</fullName>
    </submittedName>
</protein>
<comment type="caution">
    <text evidence="1">The sequence shown here is derived from an EMBL/GenBank/DDBJ whole genome shotgun (WGS) entry which is preliminary data.</text>
</comment>
<evidence type="ECO:0000313" key="1">
    <source>
        <dbReference type="EMBL" id="CRG98007.1"/>
    </source>
</evidence>
<organism evidence="1 2">
    <name type="scientific">Plasmodium gallinaceum</name>
    <dbReference type="NCBI Taxonomy" id="5849"/>
    <lineage>
        <taxon>Eukaryota</taxon>
        <taxon>Sar</taxon>
        <taxon>Alveolata</taxon>
        <taxon>Apicomplexa</taxon>
        <taxon>Aconoidasida</taxon>
        <taxon>Haemosporida</taxon>
        <taxon>Plasmodiidae</taxon>
        <taxon>Plasmodium</taxon>
        <taxon>Plasmodium (Haemamoeba)</taxon>
    </lineage>
</organism>
<sequence>MRLKIEYFFIYFLFRIRNKNYVNCLDNLFKSNWNSNDKIEVNLNFTNEDKNEGCTGSVEQKLINGEQIFKTNNLIRKSEINERRFLSIKNHIYREFRIYFFKSSNSISNDFYKILFECAEASSAKPYLIDICVKKYFKKYNIEFSSTCLSCFSNFIGCGFISCNEQCSVDQCNSECKTCSEKNCFKKLLNCTKLDKLPSPCK</sequence>
<accession>A0A1J1H3D8</accession>